<evidence type="ECO:0000313" key="2">
    <source>
        <dbReference type="EMBL" id="SCB13390.1"/>
    </source>
</evidence>
<accession>A0A1C3UD25</accession>
<evidence type="ECO:0000313" key="3">
    <source>
        <dbReference type="Proteomes" id="UP000183174"/>
    </source>
</evidence>
<reference evidence="2 3" key="1">
    <citation type="submission" date="2016-08" db="EMBL/GenBank/DDBJ databases">
        <authorList>
            <person name="Seilhamer J.J."/>
        </authorList>
    </citation>
    <scope>NUCLEOTIDE SEQUENCE [LARGE SCALE GENOMIC DNA]</scope>
    <source>
        <strain evidence="2 3">CCBAU 10071</strain>
    </source>
</reference>
<dbReference type="RefSeq" id="WP_141697558.1">
    <property type="nucleotide sequence ID" value="NZ_FMAE01000001.1"/>
</dbReference>
<gene>
    <name evidence="2" type="ORF">GA0061099_1001971</name>
</gene>
<dbReference type="EMBL" id="FMAE01000001">
    <property type="protein sequence ID" value="SCB13390.1"/>
    <property type="molecule type" value="Genomic_DNA"/>
</dbReference>
<proteinExistence type="predicted"/>
<name>A0A1C3UD25_9BRAD</name>
<dbReference type="AlphaFoldDB" id="A0A1C3UD25"/>
<organism evidence="2 3">
    <name type="scientific">Bradyrhizobium yuanmingense</name>
    <dbReference type="NCBI Taxonomy" id="108015"/>
    <lineage>
        <taxon>Bacteria</taxon>
        <taxon>Pseudomonadati</taxon>
        <taxon>Pseudomonadota</taxon>
        <taxon>Alphaproteobacteria</taxon>
        <taxon>Hyphomicrobiales</taxon>
        <taxon>Nitrobacteraceae</taxon>
        <taxon>Bradyrhizobium</taxon>
    </lineage>
</organism>
<sequence>MTFGPDRPLPADFSVTPIAEPRRHGRGNPPTKTKGAVAKITRDLKNGILDGAISCGSDGKGAGGLKGYLAMCARKHPKSYLNLLGKLVPHVIEGSIGPALVAQINIQAIPSGQYVTDKTLQLDAEPVEASVREAAHEAVKSPASDQ</sequence>
<feature type="region of interest" description="Disordered" evidence="1">
    <location>
        <begin position="1"/>
        <end position="35"/>
    </location>
</feature>
<dbReference type="Proteomes" id="UP000183174">
    <property type="component" value="Unassembled WGS sequence"/>
</dbReference>
<protein>
    <submittedName>
        <fullName evidence="2">Uncharacterized protein</fullName>
    </submittedName>
</protein>
<evidence type="ECO:0000256" key="1">
    <source>
        <dbReference type="SAM" id="MobiDB-lite"/>
    </source>
</evidence>